<reference evidence="1 2" key="1">
    <citation type="submission" date="2024-02" db="EMBL/GenBank/DDBJ databases">
        <title>De novo assembly and annotation of 12 fungi associated with fruit tree decline syndrome in Ontario, Canada.</title>
        <authorList>
            <person name="Sulman M."/>
            <person name="Ellouze W."/>
            <person name="Ilyukhin E."/>
        </authorList>
    </citation>
    <scope>NUCLEOTIDE SEQUENCE [LARGE SCALE GENOMIC DNA]</scope>
    <source>
        <strain evidence="1 2">FDS-637</strain>
    </source>
</reference>
<protein>
    <submittedName>
        <fullName evidence="1">Uncharacterized protein</fullName>
    </submittedName>
</protein>
<organism evidence="1 2">
    <name type="scientific">Diplodia seriata</name>
    <dbReference type="NCBI Taxonomy" id="420778"/>
    <lineage>
        <taxon>Eukaryota</taxon>
        <taxon>Fungi</taxon>
        <taxon>Dikarya</taxon>
        <taxon>Ascomycota</taxon>
        <taxon>Pezizomycotina</taxon>
        <taxon>Dothideomycetes</taxon>
        <taxon>Dothideomycetes incertae sedis</taxon>
        <taxon>Botryosphaeriales</taxon>
        <taxon>Botryosphaeriaceae</taxon>
        <taxon>Diplodia</taxon>
    </lineage>
</organism>
<keyword evidence="2" id="KW-1185">Reference proteome</keyword>
<name>A0ABR3CM89_9PEZI</name>
<dbReference type="GeneID" id="92007240"/>
<dbReference type="EMBL" id="JAJVCZ030000003">
    <property type="protein sequence ID" value="KAL0261725.1"/>
    <property type="molecule type" value="Genomic_DNA"/>
</dbReference>
<dbReference type="RefSeq" id="XP_066634754.1">
    <property type="nucleotide sequence ID" value="XM_066774635.1"/>
</dbReference>
<proteinExistence type="predicted"/>
<sequence length="142" mass="16187">MKEFIYTAIKIENLSDGRDYVENNVHVPQCPGRVVSQFLALQETFWIEAKPCLSPDMFIEVELPERNNHRVTAFQFLTRDCGRCHNLPDAHCTVYKPENFKPDGIQDWAVVRKLCGIKPSVRESMAGLFSDGCQQGGVEQQI</sequence>
<gene>
    <name evidence="1" type="ORF">SLS55_003155</name>
</gene>
<comment type="caution">
    <text evidence="1">The sequence shown here is derived from an EMBL/GenBank/DDBJ whole genome shotgun (WGS) entry which is preliminary data.</text>
</comment>
<dbReference type="Proteomes" id="UP001430584">
    <property type="component" value="Unassembled WGS sequence"/>
</dbReference>
<evidence type="ECO:0000313" key="2">
    <source>
        <dbReference type="Proteomes" id="UP001430584"/>
    </source>
</evidence>
<accession>A0ABR3CM89</accession>
<evidence type="ECO:0000313" key="1">
    <source>
        <dbReference type="EMBL" id="KAL0261725.1"/>
    </source>
</evidence>